<dbReference type="SUPFAM" id="SSF53271">
    <property type="entry name" value="PRTase-like"/>
    <property type="match status" value="1"/>
</dbReference>
<keyword evidence="4" id="KW-1185">Reference proteome</keyword>
<evidence type="ECO:0000313" key="4">
    <source>
        <dbReference type="Proteomes" id="UP000016570"/>
    </source>
</evidence>
<dbReference type="Gene3D" id="3.40.50.2020">
    <property type="match status" value="1"/>
</dbReference>
<proteinExistence type="inferred from homology"/>
<reference evidence="3 4" key="1">
    <citation type="submission" date="2013-09" db="EMBL/GenBank/DDBJ databases">
        <title>Whole genome shotgun sequence of Vibrio proteolyticus NBRC 13287.</title>
        <authorList>
            <person name="Isaki S."/>
            <person name="Hosoyama A."/>
            <person name="Numata M."/>
            <person name="Hashimoto M."/>
            <person name="Hosoyama Y."/>
            <person name="Tsuchikane K."/>
            <person name="Noguchi M."/>
            <person name="Hirakata S."/>
            <person name="Ichikawa N."/>
            <person name="Ohji S."/>
            <person name="Yamazoe A."/>
            <person name="Fujita N."/>
        </authorList>
    </citation>
    <scope>NUCLEOTIDE SEQUENCE [LARGE SCALE GENOMIC DNA]</scope>
    <source>
        <strain evidence="3 4">NBRC 13287</strain>
    </source>
</reference>
<dbReference type="Pfam" id="PF00156">
    <property type="entry name" value="Pribosyltran"/>
    <property type="match status" value="1"/>
</dbReference>
<dbReference type="RefSeq" id="WP_021704653.1">
    <property type="nucleotide sequence ID" value="NZ_BATJ01000004.1"/>
</dbReference>
<evidence type="ECO:0000313" key="3">
    <source>
        <dbReference type="EMBL" id="GAD66675.1"/>
    </source>
</evidence>
<dbReference type="eggNOG" id="COG1040">
    <property type="taxonomic scope" value="Bacteria"/>
</dbReference>
<evidence type="ECO:0000259" key="2">
    <source>
        <dbReference type="Pfam" id="PF00156"/>
    </source>
</evidence>
<accession>U2ZZ10</accession>
<dbReference type="InterPro" id="IPR029057">
    <property type="entry name" value="PRTase-like"/>
</dbReference>
<evidence type="ECO:0000256" key="1">
    <source>
        <dbReference type="ARBA" id="ARBA00008007"/>
    </source>
</evidence>
<sequence>MLSHWWQNAMLCLGGAQCDLCRLSADNRLWCRHCQRYFAPRPRCQRCGLPTPIPVEQCGQCLASPPLWNRLYCIGDYQPPLSEYVHRFKYRRQFWLSPPLAQLLTPQIETPAPLLTSVPLHWRRHAWRGFNQSELLAVQLIRQWPHSRYQPLFQRCRATVQQQGLSKAERSRNLRRAFVLSRAPSVRHIALVDDVVTTGSTVQQLCKLLLDAGAETVDIYCLCRTPEPGD</sequence>
<dbReference type="EMBL" id="BATJ01000004">
    <property type="protein sequence ID" value="GAD66675.1"/>
    <property type="molecule type" value="Genomic_DNA"/>
</dbReference>
<dbReference type="InterPro" id="IPR051910">
    <property type="entry name" value="ComF/GntX_DNA_util-trans"/>
</dbReference>
<organism evidence="3 4">
    <name type="scientific">Vibrio proteolyticus NBRC 13287</name>
    <dbReference type="NCBI Taxonomy" id="1219065"/>
    <lineage>
        <taxon>Bacteria</taxon>
        <taxon>Pseudomonadati</taxon>
        <taxon>Pseudomonadota</taxon>
        <taxon>Gammaproteobacteria</taxon>
        <taxon>Vibrionales</taxon>
        <taxon>Vibrionaceae</taxon>
        <taxon>Vibrio</taxon>
    </lineage>
</organism>
<name>U2ZZ10_VIBPR</name>
<dbReference type="PANTHER" id="PTHR47505">
    <property type="entry name" value="DNA UTILIZATION PROTEIN YHGH"/>
    <property type="match status" value="1"/>
</dbReference>
<dbReference type="Proteomes" id="UP000016570">
    <property type="component" value="Unassembled WGS sequence"/>
</dbReference>
<dbReference type="CDD" id="cd06223">
    <property type="entry name" value="PRTases_typeI"/>
    <property type="match status" value="1"/>
</dbReference>
<comment type="caution">
    <text evidence="3">The sequence shown here is derived from an EMBL/GenBank/DDBJ whole genome shotgun (WGS) entry which is preliminary data.</text>
</comment>
<dbReference type="AlphaFoldDB" id="U2ZZ10"/>
<dbReference type="InterPro" id="IPR000836">
    <property type="entry name" value="PRTase_dom"/>
</dbReference>
<comment type="similarity">
    <text evidence="1">Belongs to the ComF/GntX family.</text>
</comment>
<gene>
    <name evidence="3" type="ORF">VPR01S_04_02790</name>
</gene>
<feature type="domain" description="Phosphoribosyltransferase" evidence="2">
    <location>
        <begin position="181"/>
        <end position="227"/>
    </location>
</feature>
<dbReference type="PANTHER" id="PTHR47505:SF1">
    <property type="entry name" value="DNA UTILIZATION PROTEIN YHGH"/>
    <property type="match status" value="1"/>
</dbReference>
<protein>
    <recommendedName>
        <fullName evidence="2">Phosphoribosyltransferase domain-containing protein</fullName>
    </recommendedName>
</protein>
<dbReference type="STRING" id="1219065.VPR01S_04_02790"/>